<dbReference type="InterPro" id="IPR019529">
    <property type="entry name" value="Syntaxin-18_N"/>
</dbReference>
<dbReference type="InterPro" id="IPR009445">
    <property type="entry name" value="TMEM85/Emc4"/>
</dbReference>
<feature type="region of interest" description="Disordered" evidence="13">
    <location>
        <begin position="390"/>
        <end position="416"/>
    </location>
</feature>
<evidence type="ECO:0000256" key="12">
    <source>
        <dbReference type="ARBA" id="ARBA00023136"/>
    </source>
</evidence>
<evidence type="ECO:0000256" key="8">
    <source>
        <dbReference type="ARBA" id="ARBA00022824"/>
    </source>
</evidence>
<protein>
    <recommendedName>
        <fullName evidence="5">ER membrane protein complex subunit 4</fullName>
    </recommendedName>
</protein>
<evidence type="ECO:0000256" key="2">
    <source>
        <dbReference type="ARBA" id="ARBA00004477"/>
    </source>
</evidence>
<organism evidence="16 17">
    <name type="scientific">Ceratocystis lukuohia</name>
    <dbReference type="NCBI Taxonomy" id="2019550"/>
    <lineage>
        <taxon>Eukaryota</taxon>
        <taxon>Fungi</taxon>
        <taxon>Dikarya</taxon>
        <taxon>Ascomycota</taxon>
        <taxon>Pezizomycotina</taxon>
        <taxon>Sordariomycetes</taxon>
        <taxon>Hypocreomycetidae</taxon>
        <taxon>Microascales</taxon>
        <taxon>Ceratocystidaceae</taxon>
        <taxon>Ceratocystis</taxon>
    </lineage>
</organism>
<keyword evidence="9" id="KW-0653">Protein transport</keyword>
<evidence type="ECO:0000256" key="1">
    <source>
        <dbReference type="ARBA" id="ARBA00004211"/>
    </source>
</evidence>
<accession>A0ABR4MH11</accession>
<evidence type="ECO:0000259" key="15">
    <source>
        <dbReference type="Pfam" id="PF10496"/>
    </source>
</evidence>
<comment type="subcellular location">
    <subcellularLocation>
        <location evidence="2">Endoplasmic reticulum membrane</location>
        <topology evidence="2">Multi-pass membrane protein</topology>
    </subcellularLocation>
    <subcellularLocation>
        <location evidence="1">Membrane</location>
        <topology evidence="1">Single-pass type IV membrane protein</topology>
    </subcellularLocation>
</comment>
<evidence type="ECO:0000313" key="17">
    <source>
        <dbReference type="Proteomes" id="UP001610728"/>
    </source>
</evidence>
<dbReference type="EMBL" id="JABSNW010000005">
    <property type="protein sequence ID" value="KAL2887540.1"/>
    <property type="molecule type" value="Genomic_DNA"/>
</dbReference>
<comment type="similarity">
    <text evidence="4">Belongs to the syntaxin family.</text>
</comment>
<dbReference type="Proteomes" id="UP001610728">
    <property type="component" value="Unassembled WGS sequence"/>
</dbReference>
<dbReference type="RefSeq" id="XP_070858720.1">
    <property type="nucleotide sequence ID" value="XM_071003215.1"/>
</dbReference>
<sequence length="538" mass="59351">MKAPGQSLAPSWVSDLQSPPPARSKSTNIADPPLYPSQALTSSKVSFQAQKDATLPCIVSNNSHPPLQRHKEPKLAPREQPTPEQMDALKLKKAWEVSLAPVKGLPMTAIMMYMSGNSLQIFSIMMVVMAFKNPLVGLLNTNQALDRFATERNSGSILQVKLVYVVCQLVALAVGIWKVNSMGLLPLLKGLEAPQTKRYKLKIDDVDAFIREAYRVNALILDLHSELKDVRKAYLSTAPQRKSHLRIAQPTRERVMTDREREDIDANAKQMIRELNASIRALDDAEQLRRETLAAVHTKRFSGGGIGLGALGSWAAGGLVSRTAKSSEQVQAEEAAAQTTLHRDGVLWLLRRRLELCCATQQHMMETRLTRELEKNKSVLARSAVGSVPLPGVQPGTTKQRIAANGLPPDDKLTGTSTSEARFDSNGMELTQEQVQMFEQGNRAMMEHYENALDKVRGAEKSLVEISELQSMLVNNLATQSANIEQLVADSLNTTENVGGGNRELKKATQRPSAARYTFFAASGLYRWPTEAAKHQRS</sequence>
<keyword evidence="17" id="KW-1185">Reference proteome</keyword>
<feature type="region of interest" description="Disordered" evidence="13">
    <location>
        <begin position="1"/>
        <end position="35"/>
    </location>
</feature>
<keyword evidence="10 14" id="KW-1133">Transmembrane helix</keyword>
<dbReference type="GeneID" id="98119273"/>
<evidence type="ECO:0000256" key="14">
    <source>
        <dbReference type="SAM" id="Phobius"/>
    </source>
</evidence>
<feature type="transmembrane region" description="Helical" evidence="14">
    <location>
        <begin position="162"/>
        <end position="179"/>
    </location>
</feature>
<evidence type="ECO:0000256" key="10">
    <source>
        <dbReference type="ARBA" id="ARBA00022989"/>
    </source>
</evidence>
<evidence type="ECO:0000256" key="3">
    <source>
        <dbReference type="ARBA" id="ARBA00007715"/>
    </source>
</evidence>
<name>A0ABR4MH11_9PEZI</name>
<proteinExistence type="inferred from homology"/>
<evidence type="ECO:0000313" key="16">
    <source>
        <dbReference type="EMBL" id="KAL2887540.1"/>
    </source>
</evidence>
<keyword evidence="6" id="KW-0813">Transport</keyword>
<dbReference type="Pfam" id="PF10496">
    <property type="entry name" value="Syntaxin-18_N"/>
    <property type="match status" value="1"/>
</dbReference>
<evidence type="ECO:0000256" key="6">
    <source>
        <dbReference type="ARBA" id="ARBA00022448"/>
    </source>
</evidence>
<evidence type="ECO:0000256" key="4">
    <source>
        <dbReference type="ARBA" id="ARBA00009063"/>
    </source>
</evidence>
<feature type="region of interest" description="Disordered" evidence="13">
    <location>
        <begin position="57"/>
        <end position="81"/>
    </location>
</feature>
<feature type="transmembrane region" description="Helical" evidence="14">
    <location>
        <begin position="110"/>
        <end position="131"/>
    </location>
</feature>
<dbReference type="Pfam" id="PF06417">
    <property type="entry name" value="EMC4"/>
    <property type="match status" value="1"/>
</dbReference>
<evidence type="ECO:0000256" key="5">
    <source>
        <dbReference type="ARBA" id="ARBA00020820"/>
    </source>
</evidence>
<gene>
    <name evidence="16" type="ORF">HOO65_050661</name>
</gene>
<comment type="similarity">
    <text evidence="3">Belongs to the EMC4 family.</text>
</comment>
<evidence type="ECO:0000256" key="7">
    <source>
        <dbReference type="ARBA" id="ARBA00022692"/>
    </source>
</evidence>
<dbReference type="PANTHER" id="PTHR15959">
    <property type="entry name" value="SYNTAXIN-18"/>
    <property type="match status" value="1"/>
</dbReference>
<reference evidence="16 17" key="1">
    <citation type="submission" date="2020-05" db="EMBL/GenBank/DDBJ databases">
        <title>Ceratocystis lukuohia genome.</title>
        <authorList>
            <person name="Harrington T.C."/>
            <person name="Kim K."/>
            <person name="Mayers C.G."/>
        </authorList>
    </citation>
    <scope>NUCLEOTIDE SEQUENCE [LARGE SCALE GENOMIC DNA]</scope>
    <source>
        <strain evidence="16 17">C4212</strain>
    </source>
</reference>
<evidence type="ECO:0000256" key="11">
    <source>
        <dbReference type="ARBA" id="ARBA00023054"/>
    </source>
</evidence>
<keyword evidence="8" id="KW-0256">Endoplasmic reticulum</keyword>
<comment type="caution">
    <text evidence="16">The sequence shown here is derived from an EMBL/GenBank/DDBJ whole genome shotgun (WGS) entry which is preliminary data.</text>
</comment>
<keyword evidence="11" id="KW-0175">Coiled coil</keyword>
<feature type="domain" description="SNARE-complex protein Syntaxin-18 N-terminal" evidence="15">
    <location>
        <begin position="202"/>
        <end position="264"/>
    </location>
</feature>
<dbReference type="PANTHER" id="PTHR15959:SF0">
    <property type="entry name" value="SYNTAXIN-18"/>
    <property type="match status" value="1"/>
</dbReference>
<keyword evidence="7 14" id="KW-0812">Transmembrane</keyword>
<evidence type="ECO:0000256" key="13">
    <source>
        <dbReference type="SAM" id="MobiDB-lite"/>
    </source>
</evidence>
<evidence type="ECO:0000256" key="9">
    <source>
        <dbReference type="ARBA" id="ARBA00022927"/>
    </source>
</evidence>
<keyword evidence="12 14" id="KW-0472">Membrane</keyword>